<dbReference type="PANTHER" id="PTHR47944">
    <property type="entry name" value="CYTOCHROME P450 98A9"/>
    <property type="match status" value="1"/>
</dbReference>
<evidence type="ECO:0000256" key="9">
    <source>
        <dbReference type="ARBA" id="ARBA00023033"/>
    </source>
</evidence>
<dbReference type="Gene3D" id="1.10.630.10">
    <property type="entry name" value="Cytochrome P450"/>
    <property type="match status" value="1"/>
</dbReference>
<gene>
    <name evidence="11" type="ORF">M569_12679</name>
</gene>
<comment type="subcellular location">
    <subcellularLocation>
        <location evidence="2">Membrane</location>
        <topology evidence="2">Single-pass membrane protein</topology>
    </subcellularLocation>
</comment>
<dbReference type="Pfam" id="PF00067">
    <property type="entry name" value="p450"/>
    <property type="match status" value="1"/>
</dbReference>
<keyword evidence="8 10" id="KW-0408">Iron</keyword>
<accession>S8CCF1</accession>
<comment type="similarity">
    <text evidence="3 10">Belongs to the cytochrome P450 family.</text>
</comment>
<dbReference type="PROSITE" id="PS00086">
    <property type="entry name" value="CYTOCHROME_P450"/>
    <property type="match status" value="1"/>
</dbReference>
<keyword evidence="9 10" id="KW-0503">Monooxygenase</keyword>
<dbReference type="PRINTS" id="PR00463">
    <property type="entry name" value="EP450I"/>
</dbReference>
<evidence type="ECO:0000256" key="5">
    <source>
        <dbReference type="ARBA" id="ARBA00022723"/>
    </source>
</evidence>
<dbReference type="GO" id="GO:0004497">
    <property type="term" value="F:monooxygenase activity"/>
    <property type="evidence" value="ECO:0007669"/>
    <property type="project" value="UniProtKB-KW"/>
</dbReference>
<dbReference type="GO" id="GO:0005506">
    <property type="term" value="F:iron ion binding"/>
    <property type="evidence" value="ECO:0007669"/>
    <property type="project" value="InterPro"/>
</dbReference>
<comment type="cofactor">
    <cofactor evidence="1">
        <name>heme</name>
        <dbReference type="ChEBI" id="CHEBI:30413"/>
    </cofactor>
</comment>
<evidence type="ECO:0000313" key="12">
    <source>
        <dbReference type="Proteomes" id="UP000015453"/>
    </source>
</evidence>
<feature type="non-terminal residue" evidence="11">
    <location>
        <position position="91"/>
    </location>
</feature>
<keyword evidence="12" id="KW-1185">Reference proteome</keyword>
<keyword evidence="7 10" id="KW-0560">Oxidoreductase</keyword>
<evidence type="ECO:0000256" key="10">
    <source>
        <dbReference type="RuleBase" id="RU000461"/>
    </source>
</evidence>
<dbReference type="GO" id="GO:0016020">
    <property type="term" value="C:membrane"/>
    <property type="evidence" value="ECO:0007669"/>
    <property type="project" value="UniProtKB-SubCell"/>
</dbReference>
<dbReference type="SUPFAM" id="SSF48264">
    <property type="entry name" value="Cytochrome P450"/>
    <property type="match status" value="1"/>
</dbReference>
<dbReference type="EMBL" id="AUSU01006387">
    <property type="protein sequence ID" value="EPS62116.1"/>
    <property type="molecule type" value="Genomic_DNA"/>
</dbReference>
<reference evidence="11 12" key="1">
    <citation type="journal article" date="2013" name="BMC Genomics">
        <title>The miniature genome of a carnivorous plant Genlisea aurea contains a low number of genes and short non-coding sequences.</title>
        <authorList>
            <person name="Leushkin E.V."/>
            <person name="Sutormin R.A."/>
            <person name="Nabieva E.R."/>
            <person name="Penin A.A."/>
            <person name="Kondrashov A.S."/>
            <person name="Logacheva M.D."/>
        </authorList>
    </citation>
    <scope>NUCLEOTIDE SEQUENCE [LARGE SCALE GENOMIC DNA]</scope>
</reference>
<dbReference type="AlphaFoldDB" id="S8CCF1"/>
<keyword evidence="6" id="KW-0521">NADP</keyword>
<evidence type="ECO:0000313" key="11">
    <source>
        <dbReference type="EMBL" id="EPS62116.1"/>
    </source>
</evidence>
<dbReference type="Proteomes" id="UP000015453">
    <property type="component" value="Unassembled WGS sequence"/>
</dbReference>
<evidence type="ECO:0000256" key="1">
    <source>
        <dbReference type="ARBA" id="ARBA00001971"/>
    </source>
</evidence>
<keyword evidence="5 10" id="KW-0479">Metal-binding</keyword>
<dbReference type="InterPro" id="IPR017972">
    <property type="entry name" value="Cyt_P450_CS"/>
</dbReference>
<keyword evidence="4 10" id="KW-0349">Heme</keyword>
<organism evidence="11 12">
    <name type="scientific">Genlisea aurea</name>
    <dbReference type="NCBI Taxonomy" id="192259"/>
    <lineage>
        <taxon>Eukaryota</taxon>
        <taxon>Viridiplantae</taxon>
        <taxon>Streptophyta</taxon>
        <taxon>Embryophyta</taxon>
        <taxon>Tracheophyta</taxon>
        <taxon>Spermatophyta</taxon>
        <taxon>Magnoliopsida</taxon>
        <taxon>eudicotyledons</taxon>
        <taxon>Gunneridae</taxon>
        <taxon>Pentapetalae</taxon>
        <taxon>asterids</taxon>
        <taxon>lamiids</taxon>
        <taxon>Lamiales</taxon>
        <taxon>Lentibulariaceae</taxon>
        <taxon>Genlisea</taxon>
    </lineage>
</organism>
<dbReference type="OrthoDB" id="6764281at2759"/>
<dbReference type="InterPro" id="IPR036396">
    <property type="entry name" value="Cyt_P450_sf"/>
</dbReference>
<comment type="caution">
    <text evidence="11">The sequence shown here is derived from an EMBL/GenBank/DDBJ whole genome shotgun (WGS) entry which is preliminary data.</text>
</comment>
<dbReference type="GO" id="GO:0020037">
    <property type="term" value="F:heme binding"/>
    <property type="evidence" value="ECO:0007669"/>
    <property type="project" value="InterPro"/>
</dbReference>
<dbReference type="InterPro" id="IPR001128">
    <property type="entry name" value="Cyt_P450"/>
</dbReference>
<dbReference type="PANTHER" id="PTHR47944:SF18">
    <property type="entry name" value="FLAVONOID 3'-MONOOXYGENASE"/>
    <property type="match status" value="1"/>
</dbReference>
<evidence type="ECO:0000256" key="4">
    <source>
        <dbReference type="ARBA" id="ARBA00022617"/>
    </source>
</evidence>
<sequence length="91" mass="9881">GGEKANADVKGNDFEIIPFGGGRRICAGMSLGIRMVQLLTATLIHSFDFDLANGKSATSLNMEEAYGLTLQRAEPLILHPRPRLQAHVYKA</sequence>
<evidence type="ECO:0000256" key="2">
    <source>
        <dbReference type="ARBA" id="ARBA00004167"/>
    </source>
</evidence>
<dbReference type="GO" id="GO:0016705">
    <property type="term" value="F:oxidoreductase activity, acting on paired donors, with incorporation or reduction of molecular oxygen"/>
    <property type="evidence" value="ECO:0007669"/>
    <property type="project" value="InterPro"/>
</dbReference>
<dbReference type="InterPro" id="IPR002401">
    <property type="entry name" value="Cyt_P450_E_grp-I"/>
</dbReference>
<evidence type="ECO:0000256" key="7">
    <source>
        <dbReference type="ARBA" id="ARBA00023002"/>
    </source>
</evidence>
<protein>
    <recommendedName>
        <fullName evidence="13">Flavonoid 3'-hydroxylase</fullName>
    </recommendedName>
</protein>
<name>S8CCF1_9LAMI</name>
<evidence type="ECO:0000256" key="8">
    <source>
        <dbReference type="ARBA" id="ARBA00023004"/>
    </source>
</evidence>
<feature type="non-terminal residue" evidence="11">
    <location>
        <position position="1"/>
    </location>
</feature>
<evidence type="ECO:0000256" key="3">
    <source>
        <dbReference type="ARBA" id="ARBA00010617"/>
    </source>
</evidence>
<proteinExistence type="inferred from homology"/>
<evidence type="ECO:0008006" key="13">
    <source>
        <dbReference type="Google" id="ProtNLM"/>
    </source>
</evidence>
<evidence type="ECO:0000256" key="6">
    <source>
        <dbReference type="ARBA" id="ARBA00022857"/>
    </source>
</evidence>